<dbReference type="SFLD" id="SFLDS00003">
    <property type="entry name" value="Haloacid_Dehalogenase"/>
    <property type="match status" value="1"/>
</dbReference>
<dbReference type="OrthoDB" id="40579at2759"/>
<evidence type="ECO:0000313" key="1">
    <source>
        <dbReference type="EMBL" id="SCV99487.1"/>
    </source>
</evidence>
<dbReference type="EMBL" id="LT598487">
    <property type="protein sequence ID" value="SCV99487.1"/>
    <property type="molecule type" value="Genomic_DNA"/>
</dbReference>
<dbReference type="STRING" id="4955.A0A1G4M6M9"/>
<dbReference type="CDD" id="cd07527">
    <property type="entry name" value="HAD_ScGPP-like"/>
    <property type="match status" value="1"/>
</dbReference>
<dbReference type="InterPro" id="IPR023198">
    <property type="entry name" value="PGP-like_dom2"/>
</dbReference>
<accession>A0A1G4M6M9</accession>
<gene>
    <name evidence="1" type="ORF">LAFE_0A04236G</name>
</gene>
<dbReference type="InterPro" id="IPR006439">
    <property type="entry name" value="HAD-SF_hydro_IA"/>
</dbReference>
<dbReference type="Gene3D" id="1.10.150.240">
    <property type="entry name" value="Putative phosphatase, domain 2"/>
    <property type="match status" value="1"/>
</dbReference>
<reference evidence="1 2" key="1">
    <citation type="submission" date="2016-03" db="EMBL/GenBank/DDBJ databases">
        <authorList>
            <person name="Devillers H."/>
        </authorList>
    </citation>
    <scope>NUCLEOTIDE SEQUENCE [LARGE SCALE GENOMIC DNA]</scope>
    <source>
        <strain evidence="1">CBS 6772</strain>
    </source>
</reference>
<dbReference type="SFLD" id="SFLDG01129">
    <property type="entry name" value="C1.5:_HAD__Beta-PGM__Phosphata"/>
    <property type="match status" value="1"/>
</dbReference>
<dbReference type="PANTHER" id="PTHR43481">
    <property type="entry name" value="FRUCTOSE-1-PHOSPHATE PHOSPHATASE"/>
    <property type="match status" value="1"/>
</dbReference>
<dbReference type="InterPro" id="IPR036412">
    <property type="entry name" value="HAD-like_sf"/>
</dbReference>
<protein>
    <submittedName>
        <fullName evidence="1">LAFE_0A04236g1_1</fullName>
    </submittedName>
</protein>
<dbReference type="OMA" id="NYEHRVR"/>
<proteinExistence type="predicted"/>
<dbReference type="GO" id="GO:0003850">
    <property type="term" value="F:2-deoxyglucose-6-phosphatase activity"/>
    <property type="evidence" value="ECO:0007669"/>
    <property type="project" value="TreeGrafter"/>
</dbReference>
<dbReference type="Pfam" id="PF00702">
    <property type="entry name" value="Hydrolase"/>
    <property type="match status" value="1"/>
</dbReference>
<dbReference type="Proteomes" id="UP000190831">
    <property type="component" value="Chromosome A"/>
</dbReference>
<name>A0A1G4M6M9_LACFM</name>
<evidence type="ECO:0000313" key="2">
    <source>
        <dbReference type="Proteomes" id="UP000190831"/>
    </source>
</evidence>
<keyword evidence="2" id="KW-1185">Reference proteome</keyword>
<dbReference type="SUPFAM" id="SSF56784">
    <property type="entry name" value="HAD-like"/>
    <property type="match status" value="1"/>
</dbReference>
<organism evidence="1 2">
    <name type="scientific">Lachancea fermentati</name>
    <name type="common">Zygosaccharomyces fermentati</name>
    <dbReference type="NCBI Taxonomy" id="4955"/>
    <lineage>
        <taxon>Eukaryota</taxon>
        <taxon>Fungi</taxon>
        <taxon>Dikarya</taxon>
        <taxon>Ascomycota</taxon>
        <taxon>Saccharomycotina</taxon>
        <taxon>Saccharomycetes</taxon>
        <taxon>Saccharomycetales</taxon>
        <taxon>Saccharomycetaceae</taxon>
        <taxon>Lachancea</taxon>
    </lineage>
</organism>
<dbReference type="PANTHER" id="PTHR43481:SF9">
    <property type="entry name" value="2-DEOXYGLUCOSE-6-PHOSPHATE PHOSPHATASE 1-RELATED"/>
    <property type="match status" value="1"/>
</dbReference>
<dbReference type="Gene3D" id="3.40.50.1000">
    <property type="entry name" value="HAD superfamily/HAD-like"/>
    <property type="match status" value="1"/>
</dbReference>
<dbReference type="AlphaFoldDB" id="A0A1G4M6M9"/>
<dbReference type="NCBIfam" id="TIGR01509">
    <property type="entry name" value="HAD-SF-IA-v3"/>
    <property type="match status" value="1"/>
</dbReference>
<sequence length="246" mass="26845">MPSIDVDICLFDLDGTIVSTTVAAESAWTVLCKEHGVDPQELFKHSHGARSSEIFAKFFPNLDNTDNKGVKKLELSMARDFLDSVGLIPGSSELLLSLDKSTDETSGLNFPERKWAIVTSGSPYLAFSWFDTILKHVGKPKVFITGFDVVKGKPDPEGYAKARDELCELWSLNPRQARVVVFEDAPVGIKAGKKIGATTIGITSTYPKEVLFEAGADYVVSDLTHVRVTENTYKGVTLEITGSLAL</sequence>
<dbReference type="InterPro" id="IPR023214">
    <property type="entry name" value="HAD_sf"/>
</dbReference>
<dbReference type="InterPro" id="IPR051806">
    <property type="entry name" value="HAD-like_SPP"/>
</dbReference>